<evidence type="ECO:0000313" key="7">
    <source>
        <dbReference type="EMBL" id="BDG10323.1"/>
    </source>
</evidence>
<dbReference type="Gene3D" id="3.50.50.60">
    <property type="entry name" value="FAD/NAD(P)-binding domain"/>
    <property type="match status" value="2"/>
</dbReference>
<feature type="domain" description="Glucose-methanol-choline oxidoreductase C-terminal" evidence="6">
    <location>
        <begin position="380"/>
        <end position="510"/>
    </location>
</feature>
<protein>
    <submittedName>
        <fullName evidence="7">GMC family oxidoreductase</fullName>
    </submittedName>
</protein>
<reference evidence="8" key="1">
    <citation type="journal article" date="2022" name="Int. J. Syst. Evol. Microbiol.">
        <title>Anaeromyxobacter oryzae sp. nov., Anaeromyxobacter diazotrophicus sp. nov. and Anaeromyxobacter paludicola sp. nov., isolated from paddy soils.</title>
        <authorList>
            <person name="Itoh H."/>
            <person name="Xu Z."/>
            <person name="Mise K."/>
            <person name="Masuda Y."/>
            <person name="Ushijima N."/>
            <person name="Hayakawa C."/>
            <person name="Shiratori Y."/>
            <person name="Senoo K."/>
        </authorList>
    </citation>
    <scope>NUCLEOTIDE SEQUENCE [LARGE SCALE GENOMIC DNA]</scope>
    <source>
        <strain evidence="8">Red630</strain>
    </source>
</reference>
<dbReference type="PIRSF" id="PIRSF000137">
    <property type="entry name" value="Alcohol_oxidase"/>
    <property type="match status" value="1"/>
</dbReference>
<dbReference type="SUPFAM" id="SSF51905">
    <property type="entry name" value="FAD/NAD(P)-binding domain"/>
    <property type="match status" value="1"/>
</dbReference>
<evidence type="ECO:0000256" key="3">
    <source>
        <dbReference type="ARBA" id="ARBA00022827"/>
    </source>
</evidence>
<dbReference type="RefSeq" id="WP_248342763.1">
    <property type="nucleotide sequence ID" value="NZ_AP025592.1"/>
</dbReference>
<dbReference type="InterPro" id="IPR007867">
    <property type="entry name" value="GMC_OxRtase_C"/>
</dbReference>
<evidence type="ECO:0000256" key="1">
    <source>
        <dbReference type="ARBA" id="ARBA00010790"/>
    </source>
</evidence>
<sequence>MAEPWRANGPGRVLTGADIARDYEERADACVIGSGAGGAVMAARLAEMGARVVLLEEGGLYTRNDFDMQEATAYPRLYQEKGQRATADLSITVLQGRCVGGGTTVNWTTSFRTPERVLEHWRAAHGVEGLDPATLAPHFDAVEQRLNIREWPLAQVNGNNRVLWDGCGKLGWQRALTRRNVDACANLGYCGLGCPIDAKRSMDVTYVPDAVKKGAHLYANTRAVRIELHRKRANLVRAEVLDPATDRPKGHSVLVKPKVVVLCGSAVNSPALLLRSGLDFNGRVGKRTFLHPVVASIGVYPQRIDGFYGAPQSVTSHQFIERGPGKIGFFMETAPVHPMLAASAAGGFGAAHQEVMARLGHVSALIGLTVDGFLPGDEGGTVSLRKDGRVRLDYRLRPEHWEALREANKALARVQLAAGAESVHSLHEDPVELRREADLPKLDAAPWRPVRVGLFTAHQMGGCAMGKDPDKSVVSARLKHHHVDNLFVADASIFPSSLGVNPQETVFGIAHWAAGHIGRNLR</sequence>
<keyword evidence="3" id="KW-0274">FAD</keyword>
<dbReference type="InterPro" id="IPR036188">
    <property type="entry name" value="FAD/NAD-bd_sf"/>
</dbReference>
<evidence type="ECO:0000256" key="4">
    <source>
        <dbReference type="ARBA" id="ARBA00023002"/>
    </source>
</evidence>
<name>A0ABN6NDH3_9BACT</name>
<accession>A0ABN6NDH3</accession>
<feature type="domain" description="Glucose-methanol-choline oxidoreductase N-terminal" evidence="5">
    <location>
        <begin position="76"/>
        <end position="293"/>
    </location>
</feature>
<dbReference type="PANTHER" id="PTHR46056:SF12">
    <property type="entry name" value="LONG-CHAIN-ALCOHOL OXIDASE"/>
    <property type="match status" value="1"/>
</dbReference>
<evidence type="ECO:0000256" key="2">
    <source>
        <dbReference type="ARBA" id="ARBA00022630"/>
    </source>
</evidence>
<keyword evidence="8" id="KW-1185">Reference proteome</keyword>
<evidence type="ECO:0000259" key="5">
    <source>
        <dbReference type="Pfam" id="PF00732"/>
    </source>
</evidence>
<organism evidence="7 8">
    <name type="scientific">Anaeromyxobacter paludicola</name>
    <dbReference type="NCBI Taxonomy" id="2918171"/>
    <lineage>
        <taxon>Bacteria</taxon>
        <taxon>Pseudomonadati</taxon>
        <taxon>Myxococcota</taxon>
        <taxon>Myxococcia</taxon>
        <taxon>Myxococcales</taxon>
        <taxon>Cystobacterineae</taxon>
        <taxon>Anaeromyxobacteraceae</taxon>
        <taxon>Anaeromyxobacter</taxon>
    </lineage>
</organism>
<keyword evidence="2" id="KW-0285">Flavoprotein</keyword>
<evidence type="ECO:0000313" key="8">
    <source>
        <dbReference type="Proteomes" id="UP001162734"/>
    </source>
</evidence>
<dbReference type="InterPro" id="IPR000172">
    <property type="entry name" value="GMC_OxRdtase_N"/>
</dbReference>
<proteinExistence type="inferred from homology"/>
<keyword evidence="4" id="KW-0560">Oxidoreductase</keyword>
<dbReference type="Proteomes" id="UP001162734">
    <property type="component" value="Chromosome"/>
</dbReference>
<dbReference type="Pfam" id="PF00732">
    <property type="entry name" value="GMC_oxred_N"/>
    <property type="match status" value="1"/>
</dbReference>
<dbReference type="PANTHER" id="PTHR46056">
    <property type="entry name" value="LONG-CHAIN-ALCOHOL OXIDASE"/>
    <property type="match status" value="1"/>
</dbReference>
<dbReference type="EMBL" id="AP025592">
    <property type="protein sequence ID" value="BDG10323.1"/>
    <property type="molecule type" value="Genomic_DNA"/>
</dbReference>
<gene>
    <name evidence="7" type="ORF">AMPC_34360</name>
</gene>
<evidence type="ECO:0000259" key="6">
    <source>
        <dbReference type="Pfam" id="PF05199"/>
    </source>
</evidence>
<dbReference type="Pfam" id="PF05199">
    <property type="entry name" value="GMC_oxred_C"/>
    <property type="match status" value="1"/>
</dbReference>
<comment type="similarity">
    <text evidence="1">Belongs to the GMC oxidoreductase family.</text>
</comment>
<dbReference type="InterPro" id="IPR012132">
    <property type="entry name" value="GMC_OxRdtase"/>
</dbReference>